<dbReference type="InterPro" id="IPR046676">
    <property type="entry name" value="DUF6546"/>
</dbReference>
<dbReference type="GeneID" id="300576900"/>
<evidence type="ECO:0000313" key="3">
    <source>
        <dbReference type="Proteomes" id="UP001642720"/>
    </source>
</evidence>
<dbReference type="EMBL" id="PPTA01000006">
    <property type="protein sequence ID" value="TFB02950.1"/>
    <property type="molecule type" value="Genomic_DNA"/>
</dbReference>
<reference evidence="2 3" key="1">
    <citation type="submission" date="2018-01" db="EMBL/GenBank/DDBJ databases">
        <title>Genome characterization of the sugarcane-associated fungus Trichoderma ghanense CCMA-1212 and their application in lignocelulose bioconversion.</title>
        <authorList>
            <person name="Steindorff A.S."/>
            <person name="Mendes T.D."/>
            <person name="Vilela E.S.D."/>
            <person name="Rodrigues D.S."/>
            <person name="Formighieri E.F."/>
            <person name="Melo I.S."/>
            <person name="Favaro L.C.L."/>
        </authorList>
    </citation>
    <scope>NUCLEOTIDE SEQUENCE [LARGE SCALE GENOMIC DNA]</scope>
    <source>
        <strain evidence="2 3">CCMA-1212</strain>
    </source>
</reference>
<gene>
    <name evidence="2" type="ORF">CCMA1212_005177</name>
</gene>
<feature type="domain" description="DUF6546" evidence="1">
    <location>
        <begin position="363"/>
        <end position="526"/>
    </location>
</feature>
<accession>A0ABY2H6I3</accession>
<sequence>MRARAIFISRKPEPQGSAPRDVVTIEISRLIANMPTLVELPGSINLPHQQQTVEDITANMAEQLSQLLTGIRASLERSGETHQPVLAKGVIATREDVRKLTATGMYVIPSIILNLSYLEEESVHPAIPNSIISIPWLHKHSLWNMSPVALDAATAPHAGRIAIVNHQRLLRGPPFQLNLRSMILSLVALPVSRRRYDGPGSPKLAQLATVCREWQAFFETRTFRRLVLHPDSLAEFEAIMRRHDARLGYIRRLWLRIQLSVYECPDCDESEDEATQHRNNVIFTTCMMSLLGTLKLWDLARHGAQGLALMLSASSPSDTEHRFSRCEIKDGYPFHYAEDFGLAPGMCEIPKLERDYGLEEVGSEAPLHAQAHLPREMAKVSQRLEQLCPPWQMDAAAFLQSIIKLGEATKMPESSLRRMILHCSLPNPGSSRPRFRSLVLLAAKAALSLPQLEIIELLGDLCEDGRASIVLRSLEEDMVAQARIIAAWNEVAQKHSHRTLPYNVVPFAETEAEVFWSDGTCVYRHLMPKDLVFDPITRKILEHEPMDWNLDEETGLHFNFLLPLLARPNLLGGLGPDNDLASLQADVMAFDAEVTASVQQNYG</sequence>
<keyword evidence="3" id="KW-1185">Reference proteome</keyword>
<proteinExistence type="predicted"/>
<dbReference type="Proteomes" id="UP001642720">
    <property type="component" value="Unassembled WGS sequence"/>
</dbReference>
<protein>
    <recommendedName>
        <fullName evidence="1">DUF6546 domain-containing protein</fullName>
    </recommendedName>
</protein>
<dbReference type="RefSeq" id="XP_073559151.1">
    <property type="nucleotide sequence ID" value="XM_073702450.1"/>
</dbReference>
<dbReference type="Pfam" id="PF20183">
    <property type="entry name" value="DUF6546"/>
    <property type="match status" value="1"/>
</dbReference>
<organism evidence="2 3">
    <name type="scientific">Trichoderma ghanense</name>
    <dbReference type="NCBI Taxonomy" id="65468"/>
    <lineage>
        <taxon>Eukaryota</taxon>
        <taxon>Fungi</taxon>
        <taxon>Dikarya</taxon>
        <taxon>Ascomycota</taxon>
        <taxon>Pezizomycotina</taxon>
        <taxon>Sordariomycetes</taxon>
        <taxon>Hypocreomycetidae</taxon>
        <taxon>Hypocreales</taxon>
        <taxon>Hypocreaceae</taxon>
        <taxon>Trichoderma</taxon>
    </lineage>
</organism>
<evidence type="ECO:0000313" key="2">
    <source>
        <dbReference type="EMBL" id="TFB02950.1"/>
    </source>
</evidence>
<comment type="caution">
    <text evidence="2">The sequence shown here is derived from an EMBL/GenBank/DDBJ whole genome shotgun (WGS) entry which is preliminary data.</text>
</comment>
<name>A0ABY2H6I3_9HYPO</name>
<evidence type="ECO:0000259" key="1">
    <source>
        <dbReference type="Pfam" id="PF20183"/>
    </source>
</evidence>